<dbReference type="InterPro" id="IPR046612">
    <property type="entry name" value="DUF6671"/>
</dbReference>
<reference evidence="3" key="1">
    <citation type="submission" date="2016-06" db="EMBL/GenBank/DDBJ databases">
        <authorList>
            <person name="Varghese N."/>
            <person name="Submissions Spin"/>
        </authorList>
    </citation>
    <scope>NUCLEOTIDE SEQUENCE [LARGE SCALE GENOMIC DNA]</scope>
    <source>
        <strain evidence="3">DSM 44815</strain>
    </source>
</reference>
<dbReference type="PATRIC" id="fig|261654.4.peg.1085"/>
<evidence type="ECO:0000259" key="1">
    <source>
        <dbReference type="Pfam" id="PF20376"/>
    </source>
</evidence>
<dbReference type="Proteomes" id="UP000199385">
    <property type="component" value="Chromosome I"/>
</dbReference>
<protein>
    <recommendedName>
        <fullName evidence="1">DUF6671 domain-containing protein</fullName>
    </recommendedName>
</protein>
<gene>
    <name evidence="2" type="ORF">GA0070611_1058</name>
</gene>
<accession>A0A1A8Z7N2</accession>
<evidence type="ECO:0000313" key="3">
    <source>
        <dbReference type="Proteomes" id="UP000199385"/>
    </source>
</evidence>
<dbReference type="EMBL" id="LT594323">
    <property type="protein sequence ID" value="SBT39875.1"/>
    <property type="molecule type" value="Genomic_DNA"/>
</dbReference>
<dbReference type="AlphaFoldDB" id="A0A1A8Z7N2"/>
<dbReference type="STRING" id="261654.GA0070611_1058"/>
<evidence type="ECO:0000313" key="2">
    <source>
        <dbReference type="EMBL" id="SBT39875.1"/>
    </source>
</evidence>
<name>A0A1A8Z7N2_9ACTN</name>
<organism evidence="2 3">
    <name type="scientific">Micromonospora auratinigra</name>
    <dbReference type="NCBI Taxonomy" id="261654"/>
    <lineage>
        <taxon>Bacteria</taxon>
        <taxon>Bacillati</taxon>
        <taxon>Actinomycetota</taxon>
        <taxon>Actinomycetes</taxon>
        <taxon>Micromonosporales</taxon>
        <taxon>Micromonosporaceae</taxon>
        <taxon>Micromonospora</taxon>
    </lineage>
</organism>
<feature type="domain" description="DUF6671" evidence="1">
    <location>
        <begin position="58"/>
        <end position="276"/>
    </location>
</feature>
<sequence>MVASLATRHGKRVALGPPLRRHLGLRLRVPEVDTDALGTFTGEIERPGPAEQVVVAKARLGMAAAGCAVGVASEGSFGPHPSLPWCSLQVEYVALVDDRLGLVVRERATSLASNHAELLTDGRDRGELLQFARRTGLPGHAVTVAPAVPVPGAAPVKGIVRVPALLAAVAAAATASPDGRARVAADLRAHHNPRRMAVIAEAGRRLARRVATPCPDCATPGFGLVATHPGLPCAACGTPTDLVAERVSGCGSCGYRRVEPVRPGAADPGVCPHCNP</sequence>
<keyword evidence="3" id="KW-1185">Reference proteome</keyword>
<dbReference type="Pfam" id="PF20376">
    <property type="entry name" value="DUF6671"/>
    <property type="match status" value="1"/>
</dbReference>
<proteinExistence type="predicted"/>